<protein>
    <recommendedName>
        <fullName evidence="1">Reverse transcriptase domain-containing protein</fullName>
    </recommendedName>
</protein>
<feature type="domain" description="Reverse transcriptase" evidence="1">
    <location>
        <begin position="1"/>
        <end position="126"/>
    </location>
</feature>
<dbReference type="Pfam" id="PF00078">
    <property type="entry name" value="RVT_1"/>
    <property type="match status" value="1"/>
</dbReference>
<keyword evidence="3" id="KW-1185">Reference proteome</keyword>
<organism evidence="2 3">
    <name type="scientific">Knipowitschia caucasica</name>
    <name type="common">Caucasian dwarf goby</name>
    <name type="synonym">Pomatoschistus caucasicus</name>
    <dbReference type="NCBI Taxonomy" id="637954"/>
    <lineage>
        <taxon>Eukaryota</taxon>
        <taxon>Metazoa</taxon>
        <taxon>Chordata</taxon>
        <taxon>Craniata</taxon>
        <taxon>Vertebrata</taxon>
        <taxon>Euteleostomi</taxon>
        <taxon>Actinopterygii</taxon>
        <taxon>Neopterygii</taxon>
        <taxon>Teleostei</taxon>
        <taxon>Neoteleostei</taxon>
        <taxon>Acanthomorphata</taxon>
        <taxon>Gobiaria</taxon>
        <taxon>Gobiiformes</taxon>
        <taxon>Gobioidei</taxon>
        <taxon>Gobiidae</taxon>
        <taxon>Gobiinae</taxon>
        <taxon>Knipowitschia</taxon>
    </lineage>
</organism>
<dbReference type="PANTHER" id="PTHR33332">
    <property type="entry name" value="REVERSE TRANSCRIPTASE DOMAIN-CONTAINING PROTEIN"/>
    <property type="match status" value="1"/>
</dbReference>
<dbReference type="SUPFAM" id="SSF56672">
    <property type="entry name" value="DNA/RNA polymerases"/>
    <property type="match status" value="1"/>
</dbReference>
<name>A0AAV2L3W7_KNICA</name>
<dbReference type="InterPro" id="IPR043502">
    <property type="entry name" value="DNA/RNA_pol_sf"/>
</dbReference>
<dbReference type="EMBL" id="OZ035843">
    <property type="protein sequence ID" value="CAL1597103.1"/>
    <property type="molecule type" value="Genomic_DNA"/>
</dbReference>
<dbReference type="Proteomes" id="UP001497482">
    <property type="component" value="Chromosome 21"/>
</dbReference>
<evidence type="ECO:0000313" key="2">
    <source>
        <dbReference type="EMBL" id="CAL1597103.1"/>
    </source>
</evidence>
<dbReference type="AlphaFoldDB" id="A0AAV2L3W7"/>
<dbReference type="InterPro" id="IPR000477">
    <property type="entry name" value="RT_dom"/>
</dbReference>
<proteinExistence type="predicted"/>
<dbReference type="PROSITE" id="PS50878">
    <property type="entry name" value="RT_POL"/>
    <property type="match status" value="1"/>
</dbReference>
<reference evidence="2 3" key="1">
    <citation type="submission" date="2024-04" db="EMBL/GenBank/DDBJ databases">
        <authorList>
            <person name="Waldvogel A.-M."/>
            <person name="Schoenle A."/>
        </authorList>
    </citation>
    <scope>NUCLEOTIDE SEQUENCE [LARGE SCALE GENOMIC DNA]</scope>
</reference>
<gene>
    <name evidence="2" type="ORF">KC01_LOCUS25662</name>
</gene>
<evidence type="ECO:0000259" key="1">
    <source>
        <dbReference type="PROSITE" id="PS50878"/>
    </source>
</evidence>
<evidence type="ECO:0000313" key="3">
    <source>
        <dbReference type="Proteomes" id="UP001497482"/>
    </source>
</evidence>
<sequence length="126" mass="13846">MLDLSAAFDTVDHEILMQRLEDWVGVTGTALDWFRSYLEDRKYSVEIGDCVSDDVALTCGVPQGSILGPLLFNLYMLPLAVPGAAFLTGVRVRFGGSPALCREPEEHWSSINIVAAFTFYLSAAQQ</sequence>
<accession>A0AAV2L3W7</accession>